<dbReference type="Proteomes" id="UP000242502">
    <property type="component" value="Unassembled WGS sequence"/>
</dbReference>
<dbReference type="Gene3D" id="1.10.8.10">
    <property type="entry name" value="DNA helicase RuvA subunit, C-terminal domain"/>
    <property type="match status" value="1"/>
</dbReference>
<dbReference type="NCBIfam" id="TIGR00084">
    <property type="entry name" value="ruvA"/>
    <property type="match status" value="1"/>
</dbReference>
<dbReference type="GO" id="GO:0005737">
    <property type="term" value="C:cytoplasm"/>
    <property type="evidence" value="ECO:0007669"/>
    <property type="project" value="UniProtKB-SubCell"/>
</dbReference>
<dbReference type="STRING" id="62101.AB835_13360"/>
<comment type="similarity">
    <text evidence="6">Belongs to the RuvA family.</text>
</comment>
<dbReference type="GO" id="GO:0006310">
    <property type="term" value="P:DNA recombination"/>
    <property type="evidence" value="ECO:0007669"/>
    <property type="project" value="UniProtKB-UniRule"/>
</dbReference>
<keyword evidence="3 6" id="KW-0238">DNA-binding</keyword>
<comment type="caution">
    <text evidence="6">Lacks conserved residue(s) required for the propagation of feature annotation.</text>
</comment>
<dbReference type="CDD" id="cd14332">
    <property type="entry name" value="UBA_RuvA_C"/>
    <property type="match status" value="1"/>
</dbReference>
<evidence type="ECO:0000259" key="7">
    <source>
        <dbReference type="SMART" id="SM00278"/>
    </source>
</evidence>
<dbReference type="AlphaFoldDB" id="A0A1D2QM01"/>
<dbReference type="HAMAP" id="MF_00031">
    <property type="entry name" value="DNA_HJ_migration_RuvA"/>
    <property type="match status" value="1"/>
</dbReference>
<feature type="region of interest" description="Domain I" evidence="6">
    <location>
        <begin position="1"/>
        <end position="64"/>
    </location>
</feature>
<proteinExistence type="inferred from homology"/>
<accession>A0A1D2QM01</accession>
<dbReference type="GO" id="GO:0000400">
    <property type="term" value="F:four-way junction DNA binding"/>
    <property type="evidence" value="ECO:0007669"/>
    <property type="project" value="UniProtKB-UniRule"/>
</dbReference>
<evidence type="ECO:0000256" key="4">
    <source>
        <dbReference type="ARBA" id="ARBA00023172"/>
    </source>
</evidence>
<dbReference type="SMART" id="SM00278">
    <property type="entry name" value="HhH1"/>
    <property type="match status" value="2"/>
</dbReference>
<dbReference type="GO" id="GO:0009378">
    <property type="term" value="F:four-way junction helicase activity"/>
    <property type="evidence" value="ECO:0007669"/>
    <property type="project" value="InterPro"/>
</dbReference>
<keyword evidence="8" id="KW-0547">Nucleotide-binding</keyword>
<keyword evidence="8" id="KW-0378">Hydrolase</keyword>
<evidence type="ECO:0000313" key="8">
    <source>
        <dbReference type="EMBL" id="ODS22594.1"/>
    </source>
</evidence>
<dbReference type="InterPro" id="IPR010994">
    <property type="entry name" value="RuvA_2-like"/>
</dbReference>
<evidence type="ECO:0000256" key="2">
    <source>
        <dbReference type="ARBA" id="ARBA00022763"/>
    </source>
</evidence>
<sequence length="203" mass="21805">MIGRLSGVLLEKQAPYLLVDVNGVAYEVQAPMTSFYPLPELGGSVVLHTHLSISENAHQLFGFYSIEERVLFRTLIKVNGVGPKMALAILSGMPADEFVQCVRTDNIAALVKLPGVGKKTAERLVIEVKDRLKDWHSHANTILTLEPRQTTSSSSVIADAESALIALGYKPAQAAQMITAVGSLPDELDSEALIRLALQGTAG</sequence>
<feature type="region of interest" description="Domain II" evidence="6">
    <location>
        <begin position="65"/>
        <end position="142"/>
    </location>
</feature>
<gene>
    <name evidence="6" type="primary">ruvA</name>
    <name evidence="8" type="ORF">AB835_13360</name>
</gene>
<comment type="caution">
    <text evidence="8">The sequence shown here is derived from an EMBL/GenBank/DDBJ whole genome shotgun (WGS) entry which is preliminary data.</text>
</comment>
<evidence type="ECO:0000256" key="6">
    <source>
        <dbReference type="HAMAP-Rule" id="MF_00031"/>
    </source>
</evidence>
<protein>
    <recommendedName>
        <fullName evidence="6">Holliday junction branch migration complex subunit RuvA</fullName>
    </recommendedName>
</protein>
<dbReference type="InterPro" id="IPR011114">
    <property type="entry name" value="RuvA_C"/>
</dbReference>
<evidence type="ECO:0000256" key="1">
    <source>
        <dbReference type="ARBA" id="ARBA00022490"/>
    </source>
</evidence>
<dbReference type="SUPFAM" id="SSF50249">
    <property type="entry name" value="Nucleic acid-binding proteins"/>
    <property type="match status" value="1"/>
</dbReference>
<dbReference type="EMBL" id="MDLC01000065">
    <property type="protein sequence ID" value="ODS22594.1"/>
    <property type="molecule type" value="Genomic_DNA"/>
</dbReference>
<keyword evidence="8" id="KW-0067">ATP-binding</keyword>
<keyword evidence="8" id="KW-0347">Helicase</keyword>
<evidence type="ECO:0000313" key="9">
    <source>
        <dbReference type="Proteomes" id="UP000242502"/>
    </source>
</evidence>
<comment type="function">
    <text evidence="6">The RuvA-RuvB-RuvC complex processes Holliday junction (HJ) DNA during genetic recombination and DNA repair, while the RuvA-RuvB complex plays an important role in the rescue of blocked DNA replication forks via replication fork reversal (RFR). RuvA specifically binds to HJ cruciform DNA, conferring on it an open structure. The RuvB hexamer acts as an ATP-dependent pump, pulling dsDNA into and through the RuvAB complex. HJ branch migration allows RuvC to scan DNA until it finds its consensus sequence, where it cleaves and resolves the cruciform DNA.</text>
</comment>
<dbReference type="SUPFAM" id="SSF47781">
    <property type="entry name" value="RuvA domain 2-like"/>
    <property type="match status" value="1"/>
</dbReference>
<feature type="domain" description="Helix-hairpin-helix DNA-binding motif class 1" evidence="7">
    <location>
        <begin position="108"/>
        <end position="127"/>
    </location>
</feature>
<dbReference type="Gene3D" id="1.10.150.20">
    <property type="entry name" value="5' to 3' exonuclease, C-terminal subdomain"/>
    <property type="match status" value="1"/>
</dbReference>
<dbReference type="GO" id="GO:0048476">
    <property type="term" value="C:Holliday junction resolvase complex"/>
    <property type="evidence" value="ECO:0007669"/>
    <property type="project" value="UniProtKB-UniRule"/>
</dbReference>
<dbReference type="SUPFAM" id="SSF46929">
    <property type="entry name" value="DNA helicase RuvA subunit, C-terminal domain"/>
    <property type="match status" value="1"/>
</dbReference>
<reference evidence="8 9" key="1">
    <citation type="journal article" date="2016" name="Appl. Environ. Microbiol.">
        <title>Lack of Overt Genome Reduction in the Bryostatin-Producing Bryozoan Symbiont "Candidatus Endobugula sertula".</title>
        <authorList>
            <person name="Miller I.J."/>
            <person name="Vanee N."/>
            <person name="Fong S.S."/>
            <person name="Lim-Fong G.E."/>
            <person name="Kwan J.C."/>
        </authorList>
    </citation>
    <scope>NUCLEOTIDE SEQUENCE [LARGE SCALE GENOMIC DNA]</scope>
    <source>
        <strain evidence="8">AB1-4</strain>
    </source>
</reference>
<dbReference type="Gene3D" id="2.40.50.140">
    <property type="entry name" value="Nucleic acid-binding proteins"/>
    <property type="match status" value="1"/>
</dbReference>
<dbReference type="GO" id="GO:0006281">
    <property type="term" value="P:DNA repair"/>
    <property type="evidence" value="ECO:0007669"/>
    <property type="project" value="UniProtKB-UniRule"/>
</dbReference>
<dbReference type="InterPro" id="IPR036267">
    <property type="entry name" value="RuvA_C_sf"/>
</dbReference>
<dbReference type="InterPro" id="IPR000085">
    <property type="entry name" value="RuvA"/>
</dbReference>
<comment type="subcellular location">
    <subcellularLocation>
        <location evidence="6">Cytoplasm</location>
    </subcellularLocation>
</comment>
<evidence type="ECO:0000256" key="3">
    <source>
        <dbReference type="ARBA" id="ARBA00023125"/>
    </source>
</evidence>
<name>A0A1D2QM01_9GAMM</name>
<dbReference type="Pfam" id="PF01330">
    <property type="entry name" value="RuvA_N"/>
    <property type="match status" value="1"/>
</dbReference>
<dbReference type="InterPro" id="IPR003583">
    <property type="entry name" value="Hlx-hairpin-Hlx_DNA-bd_motif"/>
</dbReference>
<dbReference type="InterPro" id="IPR013849">
    <property type="entry name" value="DNA_helicase_Holl-junc_RuvA_I"/>
</dbReference>
<keyword evidence="5 6" id="KW-0234">DNA repair</keyword>
<keyword evidence="2 6" id="KW-0227">DNA damage</keyword>
<dbReference type="Pfam" id="PF07499">
    <property type="entry name" value="RuvA_C"/>
    <property type="match status" value="1"/>
</dbReference>
<comment type="domain">
    <text evidence="6">Has three domains with a flexible linker between the domains II and III and assumes an 'L' shape. Domain III is highly mobile and contacts RuvB.</text>
</comment>
<keyword evidence="4 6" id="KW-0233">DNA recombination</keyword>
<feature type="region of interest" description="Domain III" evidence="6">
    <location>
        <begin position="152"/>
        <end position="203"/>
    </location>
</feature>
<feature type="domain" description="Helix-hairpin-helix DNA-binding motif class 1" evidence="7">
    <location>
        <begin position="73"/>
        <end position="92"/>
    </location>
</feature>
<organism evidence="8 9">
    <name type="scientific">Candidatus Endobugula sertula</name>
    <name type="common">Bugula neritina bacterial symbiont</name>
    <dbReference type="NCBI Taxonomy" id="62101"/>
    <lineage>
        <taxon>Bacteria</taxon>
        <taxon>Pseudomonadati</taxon>
        <taxon>Pseudomonadota</taxon>
        <taxon>Gammaproteobacteria</taxon>
        <taxon>Cellvibrionales</taxon>
        <taxon>Cellvibrionaceae</taxon>
        <taxon>Candidatus Endobugula</taxon>
    </lineage>
</organism>
<keyword evidence="1 6" id="KW-0963">Cytoplasm</keyword>
<dbReference type="GO" id="GO:0009379">
    <property type="term" value="C:Holliday junction helicase complex"/>
    <property type="evidence" value="ECO:0007669"/>
    <property type="project" value="InterPro"/>
</dbReference>
<dbReference type="InterPro" id="IPR012340">
    <property type="entry name" value="NA-bd_OB-fold"/>
</dbReference>
<comment type="subunit">
    <text evidence="6">Homotetramer. Forms an RuvA(8)-RuvB(12)-Holliday junction (HJ) complex. HJ DNA is sandwiched between 2 RuvA tetramers; dsDNA enters through RuvA and exits via RuvB. An RuvB hexamer assembles on each DNA strand where it exits the tetramer. Each RuvB hexamer is contacted by two RuvA subunits (via domain III) on 2 adjacent RuvB subunits; this complex drives branch migration. In the full resolvosome a probable DNA-RuvA(4)-RuvB(12)-RuvC(2) complex forms which resolves the HJ.</text>
</comment>
<evidence type="ECO:0000256" key="5">
    <source>
        <dbReference type="ARBA" id="ARBA00023204"/>
    </source>
</evidence>
<dbReference type="Pfam" id="PF14520">
    <property type="entry name" value="HHH_5"/>
    <property type="match status" value="1"/>
</dbReference>
<dbReference type="GO" id="GO:0005524">
    <property type="term" value="F:ATP binding"/>
    <property type="evidence" value="ECO:0007669"/>
    <property type="project" value="InterPro"/>
</dbReference>